<dbReference type="InterPro" id="IPR037020">
    <property type="entry name" value="Hemocyanin_C_sf"/>
</dbReference>
<reference evidence="8" key="2">
    <citation type="journal article" date="2020" name="BMC">
        <title>Leishmania infection induces a limited differential gene expression in the sand fly midgut.</title>
        <authorList>
            <person name="Coutinho-Abreu I.V."/>
            <person name="Serafim T.D."/>
            <person name="Meneses C."/>
            <person name="Kamhawi S."/>
            <person name="Oliveira F."/>
            <person name="Valenzuela J.G."/>
        </authorList>
    </citation>
    <scope>NUCLEOTIDE SEQUENCE</scope>
    <source>
        <strain evidence="8">Jacobina</strain>
        <tissue evidence="8">Midgut</tissue>
    </source>
</reference>
<dbReference type="GO" id="GO:0046872">
    <property type="term" value="F:metal ion binding"/>
    <property type="evidence" value="ECO:0007669"/>
    <property type="project" value="UniProtKB-KW"/>
</dbReference>
<evidence type="ECO:0000313" key="9">
    <source>
        <dbReference type="EnsemblMetazoa" id="LLOJ002929-PA"/>
    </source>
</evidence>
<dbReference type="EMBL" id="AJWK01009496">
    <property type="status" value="NOT_ANNOTATED_CDS"/>
    <property type="molecule type" value="Genomic_DNA"/>
</dbReference>
<accession>A0A1B0CF09</accession>
<dbReference type="Gene3D" id="2.60.40.1520">
    <property type="entry name" value="Hemocyanin, C-terminal domain"/>
    <property type="match status" value="1"/>
</dbReference>
<evidence type="ECO:0000256" key="4">
    <source>
        <dbReference type="ARBA" id="ARBA00023002"/>
    </source>
</evidence>
<evidence type="ECO:0000256" key="1">
    <source>
        <dbReference type="ARBA" id="ARBA00001973"/>
    </source>
</evidence>
<dbReference type="EnsemblMetazoa" id="LLOJ002929-RA">
    <property type="protein sequence ID" value="LLOJ002929-PA"/>
    <property type="gene ID" value="LLOJ002929"/>
</dbReference>
<reference evidence="9" key="3">
    <citation type="submission" date="2020-05" db="UniProtKB">
        <authorList>
            <consortium name="EnsemblMetazoa"/>
        </authorList>
    </citation>
    <scope>IDENTIFICATION</scope>
    <source>
        <strain evidence="9">Jacobina</strain>
    </source>
</reference>
<dbReference type="VEuPathDB" id="VectorBase:LLONM1_008860"/>
<dbReference type="PANTHER" id="PTHR11511">
    <property type="entry name" value="LARVAL STORAGE PROTEIN/PHENOLOXIDASE"/>
    <property type="match status" value="1"/>
</dbReference>
<sequence>MIMYIFCLCLHVGRPGANTIRRRSTESNVTIPFERTFRDLDTNRPAAGTDAEAQFTFCGCGWPQHMLIPKGTPEGLRCELFVMLTNYEEDRVEQDLVGTCNDAFSFCGVRDRLYPDRRPMGFPFDRLPRQGADRLNTFLTPNMSVTDVTIFNNETLPQAAQAAQTTNRT</sequence>
<dbReference type="EMBL" id="GITU01003669">
    <property type="protein sequence ID" value="MBC1172372.1"/>
    <property type="molecule type" value="Transcribed_RNA"/>
</dbReference>
<keyword evidence="10" id="KW-1185">Reference proteome</keyword>
<proteinExistence type="inferred from homology"/>
<keyword evidence="4" id="KW-0560">Oxidoreductase</keyword>
<dbReference type="PANTHER" id="PTHR11511:SF4">
    <property type="entry name" value="PHENOLOXIDASE 2-RELATED"/>
    <property type="match status" value="1"/>
</dbReference>
<dbReference type="Proteomes" id="UP000092461">
    <property type="component" value="Unassembled WGS sequence"/>
</dbReference>
<dbReference type="GO" id="GO:0016491">
    <property type="term" value="F:oxidoreductase activity"/>
    <property type="evidence" value="ECO:0007669"/>
    <property type="project" value="UniProtKB-KW"/>
</dbReference>
<comment type="cofactor">
    <cofactor evidence="1">
        <name>Cu(2+)</name>
        <dbReference type="ChEBI" id="CHEBI:29036"/>
    </cofactor>
</comment>
<comment type="similarity">
    <text evidence="2">Belongs to the tyrosinase family.</text>
</comment>
<evidence type="ECO:0000313" key="10">
    <source>
        <dbReference type="Proteomes" id="UP000092461"/>
    </source>
</evidence>
<protein>
    <submittedName>
        <fullName evidence="8">Putative hemocyanin</fullName>
    </submittedName>
</protein>
<dbReference type="InterPro" id="IPR014756">
    <property type="entry name" value="Ig_E-set"/>
</dbReference>
<dbReference type="VEuPathDB" id="VectorBase:LLOJ002929"/>
<dbReference type="InterPro" id="IPR005203">
    <property type="entry name" value="Hemocyanin_C"/>
</dbReference>
<evidence type="ECO:0000256" key="3">
    <source>
        <dbReference type="ARBA" id="ARBA00022723"/>
    </source>
</evidence>
<evidence type="ECO:0000313" key="8">
    <source>
        <dbReference type="EMBL" id="MBC1172372.1"/>
    </source>
</evidence>
<keyword evidence="6" id="KW-0470">Melanin biosynthesis</keyword>
<dbReference type="InterPro" id="IPR013788">
    <property type="entry name" value="Hemocyanin/hexamerin"/>
</dbReference>
<keyword evidence="5" id="KW-0186">Copper</keyword>
<dbReference type="GO" id="GO:0042438">
    <property type="term" value="P:melanin biosynthetic process"/>
    <property type="evidence" value="ECO:0007669"/>
    <property type="project" value="UniProtKB-KW"/>
</dbReference>
<organism evidence="9 10">
    <name type="scientific">Lutzomyia longipalpis</name>
    <name type="common">Sand fly</name>
    <dbReference type="NCBI Taxonomy" id="7200"/>
    <lineage>
        <taxon>Eukaryota</taxon>
        <taxon>Metazoa</taxon>
        <taxon>Ecdysozoa</taxon>
        <taxon>Arthropoda</taxon>
        <taxon>Hexapoda</taxon>
        <taxon>Insecta</taxon>
        <taxon>Pterygota</taxon>
        <taxon>Neoptera</taxon>
        <taxon>Endopterygota</taxon>
        <taxon>Diptera</taxon>
        <taxon>Nematocera</taxon>
        <taxon>Psychodoidea</taxon>
        <taxon>Psychodidae</taxon>
        <taxon>Lutzomyia</taxon>
        <taxon>Lutzomyia</taxon>
    </lineage>
</organism>
<feature type="domain" description="Hemocyanin C-terminal" evidence="7">
    <location>
        <begin position="14"/>
        <end position="151"/>
    </location>
</feature>
<evidence type="ECO:0000256" key="5">
    <source>
        <dbReference type="ARBA" id="ARBA00023008"/>
    </source>
</evidence>
<name>A0A1B0CF09_LUTLO</name>
<dbReference type="Pfam" id="PF03723">
    <property type="entry name" value="Hemocyanin_C"/>
    <property type="match status" value="1"/>
</dbReference>
<reference evidence="10" key="1">
    <citation type="submission" date="2012-05" db="EMBL/GenBank/DDBJ databases">
        <title>Whole Genome Assembly of Lutzomyia longipalpis.</title>
        <authorList>
            <person name="Richards S."/>
            <person name="Qu C."/>
            <person name="Dillon R."/>
            <person name="Worley K."/>
            <person name="Scherer S."/>
            <person name="Batterton M."/>
            <person name="Taylor A."/>
            <person name="Hawes A."/>
            <person name="Hernandez B."/>
            <person name="Kovar C."/>
            <person name="Mandapat C."/>
            <person name="Pham C."/>
            <person name="Qu C."/>
            <person name="Jing C."/>
            <person name="Bess C."/>
            <person name="Bandaranaike D."/>
            <person name="Ngo D."/>
            <person name="Ongeri F."/>
            <person name="Arias F."/>
            <person name="Lara F."/>
            <person name="Weissenberger G."/>
            <person name="Kamau G."/>
            <person name="Han H."/>
            <person name="Shen H."/>
            <person name="Dinh H."/>
            <person name="Khalil I."/>
            <person name="Jones J."/>
            <person name="Shafer J."/>
            <person name="Jayaseelan J."/>
            <person name="Quiroz J."/>
            <person name="Blankenburg K."/>
            <person name="Nguyen L."/>
            <person name="Jackson L."/>
            <person name="Francisco L."/>
            <person name="Tang L.-Y."/>
            <person name="Pu L.-L."/>
            <person name="Perales L."/>
            <person name="Lorensuhewa L."/>
            <person name="Munidasa M."/>
            <person name="Coyle M."/>
            <person name="Taylor M."/>
            <person name="Puazo M."/>
            <person name="Firestine M."/>
            <person name="Scheel M."/>
            <person name="Javaid M."/>
            <person name="Wang M."/>
            <person name="Li M."/>
            <person name="Tabassum N."/>
            <person name="Saada N."/>
            <person name="Osuji N."/>
            <person name="Aqrawi P."/>
            <person name="Fu Q."/>
            <person name="Thornton R."/>
            <person name="Raj R."/>
            <person name="Goodspeed R."/>
            <person name="Mata R."/>
            <person name="Najjar R."/>
            <person name="Gubbala S."/>
            <person name="Lee S."/>
            <person name="Denson S."/>
            <person name="Patil S."/>
            <person name="Macmil S."/>
            <person name="Qi S."/>
            <person name="Matskevitch T."/>
            <person name="Palculict T."/>
            <person name="Mathew T."/>
            <person name="Vee V."/>
            <person name="Velamala V."/>
            <person name="Korchina V."/>
            <person name="Cai W."/>
            <person name="Liu W."/>
            <person name="Dai W."/>
            <person name="Zou X."/>
            <person name="Zhu Y."/>
            <person name="Zhang Y."/>
            <person name="Wu Y.-Q."/>
            <person name="Xin Y."/>
            <person name="Nazarath L."/>
            <person name="Kovar C."/>
            <person name="Han Y."/>
            <person name="Muzny D."/>
            <person name="Gibbs R."/>
        </authorList>
    </citation>
    <scope>NUCLEOTIDE SEQUENCE [LARGE SCALE GENOMIC DNA]</scope>
    <source>
        <strain evidence="10">Jacobina</strain>
    </source>
</reference>
<dbReference type="SUPFAM" id="SSF81296">
    <property type="entry name" value="E set domains"/>
    <property type="match status" value="1"/>
</dbReference>
<evidence type="ECO:0000256" key="6">
    <source>
        <dbReference type="ARBA" id="ARBA00023101"/>
    </source>
</evidence>
<evidence type="ECO:0000256" key="2">
    <source>
        <dbReference type="ARBA" id="ARBA00009928"/>
    </source>
</evidence>
<keyword evidence="3" id="KW-0479">Metal-binding</keyword>
<dbReference type="AlphaFoldDB" id="A0A1B0CF09"/>
<evidence type="ECO:0000259" key="7">
    <source>
        <dbReference type="Pfam" id="PF03723"/>
    </source>
</evidence>